<sequence length="282" mass="29551">MAYKSLLTVATSPDRVEPAISVAARLALAEDAHLDVLALGIDGTQVAYYNMGGTAVVLQMALERAEQEAKAVEKAAAAVLAGQPAGLRASVETAVAQMGGLAGLVALRSRFADLVVVGRPYGKGRGPEAEAVVESALFDGQAPVLVLPDDPALSQSFGGRVVIAWDQSREALAAVRKAMPFLLNAEIVNIVIVDPSAHGAERSDPGGALCQMLVRHGVRAEVSVLARTLPRISDVIGRHVRDQNADLLVMGAYGHSRFREAILGGATRDMLELAEVPVLMAH</sequence>
<feature type="coiled-coil region" evidence="2">
    <location>
        <begin position="55"/>
        <end position="82"/>
    </location>
</feature>
<keyword evidence="5" id="KW-1185">Reference proteome</keyword>
<evidence type="ECO:0000259" key="3">
    <source>
        <dbReference type="Pfam" id="PF00582"/>
    </source>
</evidence>
<feature type="domain" description="UspA" evidence="3">
    <location>
        <begin position="160"/>
        <end position="281"/>
    </location>
</feature>
<dbReference type="InterPro" id="IPR006016">
    <property type="entry name" value="UspA"/>
</dbReference>
<evidence type="ECO:0000313" key="4">
    <source>
        <dbReference type="EMBL" id="SNX68727.1"/>
    </source>
</evidence>
<dbReference type="EMBL" id="OAOQ01000002">
    <property type="protein sequence ID" value="SNX68727.1"/>
    <property type="molecule type" value="Genomic_DNA"/>
</dbReference>
<evidence type="ECO:0000313" key="5">
    <source>
        <dbReference type="Proteomes" id="UP000219467"/>
    </source>
</evidence>
<dbReference type="PANTHER" id="PTHR46268:SF15">
    <property type="entry name" value="UNIVERSAL STRESS PROTEIN HP_0031"/>
    <property type="match status" value="1"/>
</dbReference>
<dbReference type="SUPFAM" id="SSF52402">
    <property type="entry name" value="Adenine nucleotide alpha hydrolases-like"/>
    <property type="match status" value="2"/>
</dbReference>
<protein>
    <submittedName>
        <fullName evidence="4">Universal stress protein family protein</fullName>
    </submittedName>
</protein>
<organism evidence="4 5">
    <name type="scientific">Cereibacter ovatus</name>
    <dbReference type="NCBI Taxonomy" id="439529"/>
    <lineage>
        <taxon>Bacteria</taxon>
        <taxon>Pseudomonadati</taxon>
        <taxon>Pseudomonadota</taxon>
        <taxon>Alphaproteobacteria</taxon>
        <taxon>Rhodobacterales</taxon>
        <taxon>Paracoccaceae</taxon>
        <taxon>Cereibacter</taxon>
    </lineage>
</organism>
<name>A0A285CMF9_9RHOB</name>
<dbReference type="Gene3D" id="3.40.50.12370">
    <property type="match status" value="1"/>
</dbReference>
<dbReference type="PRINTS" id="PR01438">
    <property type="entry name" value="UNVRSLSTRESS"/>
</dbReference>
<evidence type="ECO:0000256" key="2">
    <source>
        <dbReference type="SAM" id="Coils"/>
    </source>
</evidence>
<reference evidence="5" key="1">
    <citation type="submission" date="2017-08" db="EMBL/GenBank/DDBJ databases">
        <authorList>
            <person name="Varghese N."/>
            <person name="Submissions S."/>
        </authorList>
    </citation>
    <scope>NUCLEOTIDE SEQUENCE [LARGE SCALE GENOMIC DNA]</scope>
    <source>
        <strain evidence="5">JA234</strain>
    </source>
</reference>
<dbReference type="Pfam" id="PF00582">
    <property type="entry name" value="Usp"/>
    <property type="match status" value="1"/>
</dbReference>
<accession>A0A285CMF9</accession>
<dbReference type="InterPro" id="IPR006015">
    <property type="entry name" value="Universal_stress_UspA"/>
</dbReference>
<gene>
    <name evidence="4" type="ORF">SAMN05878503_102251</name>
</gene>
<dbReference type="RefSeq" id="WP_097029277.1">
    <property type="nucleotide sequence ID" value="NZ_OAOQ01000002.1"/>
</dbReference>
<comment type="similarity">
    <text evidence="1">Belongs to the universal stress protein A family.</text>
</comment>
<dbReference type="OrthoDB" id="9804721at2"/>
<proteinExistence type="inferred from homology"/>
<dbReference type="Proteomes" id="UP000219467">
    <property type="component" value="Unassembled WGS sequence"/>
</dbReference>
<dbReference type="PANTHER" id="PTHR46268">
    <property type="entry name" value="STRESS RESPONSE PROTEIN NHAX"/>
    <property type="match status" value="1"/>
</dbReference>
<keyword evidence="2" id="KW-0175">Coiled coil</keyword>
<dbReference type="CDD" id="cd00293">
    <property type="entry name" value="USP-like"/>
    <property type="match status" value="1"/>
</dbReference>
<dbReference type="AlphaFoldDB" id="A0A285CMF9"/>
<evidence type="ECO:0000256" key="1">
    <source>
        <dbReference type="ARBA" id="ARBA00008791"/>
    </source>
</evidence>